<organism evidence="2 3">
    <name type="scientific">Dipteronia sinensis</name>
    <dbReference type="NCBI Taxonomy" id="43782"/>
    <lineage>
        <taxon>Eukaryota</taxon>
        <taxon>Viridiplantae</taxon>
        <taxon>Streptophyta</taxon>
        <taxon>Embryophyta</taxon>
        <taxon>Tracheophyta</taxon>
        <taxon>Spermatophyta</taxon>
        <taxon>Magnoliopsida</taxon>
        <taxon>eudicotyledons</taxon>
        <taxon>Gunneridae</taxon>
        <taxon>Pentapetalae</taxon>
        <taxon>rosids</taxon>
        <taxon>malvids</taxon>
        <taxon>Sapindales</taxon>
        <taxon>Sapindaceae</taxon>
        <taxon>Hippocastanoideae</taxon>
        <taxon>Acereae</taxon>
        <taxon>Dipteronia</taxon>
    </lineage>
</organism>
<keyword evidence="3" id="KW-1185">Reference proteome</keyword>
<gene>
    <name evidence="2" type="ORF">Dsin_006740</name>
</gene>
<comment type="caution">
    <text evidence="2">The sequence shown here is derived from an EMBL/GenBank/DDBJ whole genome shotgun (WGS) entry which is preliminary data.</text>
</comment>
<reference evidence="2" key="1">
    <citation type="journal article" date="2023" name="Plant J.">
        <title>Genome sequences and population genomics provide insights into the demographic history, inbreeding, and mutation load of two 'living fossil' tree species of Dipteronia.</title>
        <authorList>
            <person name="Feng Y."/>
            <person name="Comes H.P."/>
            <person name="Chen J."/>
            <person name="Zhu S."/>
            <person name="Lu R."/>
            <person name="Zhang X."/>
            <person name="Li P."/>
            <person name="Qiu J."/>
            <person name="Olsen K.M."/>
            <person name="Qiu Y."/>
        </authorList>
    </citation>
    <scope>NUCLEOTIDE SEQUENCE</scope>
    <source>
        <strain evidence="2">NBL</strain>
    </source>
</reference>
<accession>A0AAE0AZU9</accession>
<evidence type="ECO:0000313" key="3">
    <source>
        <dbReference type="Proteomes" id="UP001281410"/>
    </source>
</evidence>
<dbReference type="Proteomes" id="UP001281410">
    <property type="component" value="Unassembled WGS sequence"/>
</dbReference>
<dbReference type="AlphaFoldDB" id="A0AAE0AZU9"/>
<name>A0AAE0AZU9_9ROSI</name>
<evidence type="ECO:0000256" key="1">
    <source>
        <dbReference type="SAM" id="MobiDB-lite"/>
    </source>
</evidence>
<proteinExistence type="predicted"/>
<protein>
    <submittedName>
        <fullName evidence="2">Uncharacterized protein</fullName>
    </submittedName>
</protein>
<dbReference type="EMBL" id="JANJYJ010000002">
    <property type="protein sequence ID" value="KAK3226878.1"/>
    <property type="molecule type" value="Genomic_DNA"/>
</dbReference>
<evidence type="ECO:0000313" key="2">
    <source>
        <dbReference type="EMBL" id="KAK3226878.1"/>
    </source>
</evidence>
<sequence>MIELVPVSRLEPSNENGHQSSSQKENEDDADMGNGEKKVCVAEEPTVESPPHPTHDNSTTESGSQSFLTSIENIIFVRNRSLVDNCPCEVTCQENSFTDGLQESVVFQVQVEELRLAFRNQAVQISRTDQRSSMSEQFGQGNLWRRAREPGLLAG</sequence>
<feature type="compositionally biased region" description="Polar residues" evidence="1">
    <location>
        <begin position="11"/>
        <end position="23"/>
    </location>
</feature>
<feature type="compositionally biased region" description="Polar residues" evidence="1">
    <location>
        <begin position="56"/>
        <end position="65"/>
    </location>
</feature>
<feature type="region of interest" description="Disordered" evidence="1">
    <location>
        <begin position="1"/>
        <end position="65"/>
    </location>
</feature>